<reference evidence="4 5" key="1">
    <citation type="submission" date="2019-02" db="EMBL/GenBank/DDBJ databases">
        <title>Siculibacillus lacustris gen. nov., sp. nov., a new rosette-forming bacterium isolated from a freshwater crater lake (Lake St. Ana, Romania).</title>
        <authorList>
            <person name="Felfoldi T."/>
            <person name="Marton Z."/>
            <person name="Szabo A."/>
            <person name="Mentes A."/>
            <person name="Boka K."/>
            <person name="Marialigeti K."/>
            <person name="Mathe I."/>
            <person name="Koncz M."/>
            <person name="Schumann P."/>
            <person name="Toth E."/>
        </authorList>
    </citation>
    <scope>NUCLEOTIDE SEQUENCE [LARGE SCALE GENOMIC DNA]</scope>
    <source>
        <strain evidence="4 5">SA-279</strain>
    </source>
</reference>
<dbReference type="NCBIfam" id="TIGR01981">
    <property type="entry name" value="sufD"/>
    <property type="match status" value="1"/>
</dbReference>
<sequence>MTLVPAALKRRTRAETAIDAAFAAVRADLPGAGRSEAFARFATDGLPHRRIEAYHFTDLHTLVTAAPEPARRPSPEVARATALAAGVDAFAAAGAARFVLVDGWFCPDLSDLAGLGDGVSVSSVGAGLLGGRQLAGRGLDGLGERLADGGAAADPLVALACAFYTDGVVLRVAPGTRMARPLEIRHLASGASVSAHVRHLIVVGDGGAAEVLETHASPDGVEIHAHGLTEATIGAGATLSLVDRQCEGDQAMRFSTLAVAVADDAVLDHTVVTLGARLARTQVFARLGARTQLTSRGATLVRGRAHADATLVVDHVGEDAVSRELYKSAVDDEARSVFQGRIRVDPVAQGTDGRMGAHAVLLSDRAEAMAKPELEIFADDVACAHGATVGALDDALKFYLMSRGIPAAETEKLLIRAFLGEVTDAVASEPVRAVIEADVEAWIDGRERSA</sequence>
<name>A0A4Q9VTN8_9HYPH</name>
<dbReference type="InterPro" id="IPR000825">
    <property type="entry name" value="SUF_FeS_clus_asmbl_SufBD_core"/>
</dbReference>
<dbReference type="InterPro" id="IPR037284">
    <property type="entry name" value="SUF_FeS_clus_asmbl_SufBD_sf"/>
</dbReference>
<feature type="domain" description="SUF system FeS cluster assembly SufBD core" evidence="2">
    <location>
        <begin position="189"/>
        <end position="418"/>
    </location>
</feature>
<comment type="similarity">
    <text evidence="1">Belongs to the iron-sulfur cluster assembly SufBD family.</text>
</comment>
<proteinExistence type="inferred from homology"/>
<evidence type="ECO:0000259" key="2">
    <source>
        <dbReference type="Pfam" id="PF01458"/>
    </source>
</evidence>
<evidence type="ECO:0000313" key="4">
    <source>
        <dbReference type="EMBL" id="TBW38460.1"/>
    </source>
</evidence>
<dbReference type="SUPFAM" id="SSF101960">
    <property type="entry name" value="Stabilizer of iron transporter SufD"/>
    <property type="match status" value="1"/>
</dbReference>
<dbReference type="PANTHER" id="PTHR43575:SF1">
    <property type="entry name" value="PROTEIN ABCI7, CHLOROPLASTIC"/>
    <property type="match status" value="1"/>
</dbReference>
<dbReference type="GO" id="GO:0016226">
    <property type="term" value="P:iron-sulfur cluster assembly"/>
    <property type="evidence" value="ECO:0007669"/>
    <property type="project" value="InterPro"/>
</dbReference>
<dbReference type="AlphaFoldDB" id="A0A4Q9VTN8"/>
<dbReference type="InterPro" id="IPR055346">
    <property type="entry name" value="Fe-S_cluster_assembly_SufBD"/>
</dbReference>
<dbReference type="RefSeq" id="WP_131308693.1">
    <property type="nucleotide sequence ID" value="NZ_SJFN01000011.1"/>
</dbReference>
<dbReference type="Proteomes" id="UP000292781">
    <property type="component" value="Unassembled WGS sequence"/>
</dbReference>
<dbReference type="PANTHER" id="PTHR43575">
    <property type="entry name" value="PROTEIN ABCI7, CHLOROPLASTIC"/>
    <property type="match status" value="1"/>
</dbReference>
<dbReference type="InterPro" id="IPR011542">
    <property type="entry name" value="SUF_FeS_clus_asmbl_SufD"/>
</dbReference>
<protein>
    <submittedName>
        <fullName evidence="4">Fe-S cluster assembly protein SufD</fullName>
    </submittedName>
</protein>
<feature type="domain" description="SUF system FeS cluster assembly SufBD N-terminal" evidence="3">
    <location>
        <begin position="32"/>
        <end position="184"/>
    </location>
</feature>
<evidence type="ECO:0000259" key="3">
    <source>
        <dbReference type="Pfam" id="PF19295"/>
    </source>
</evidence>
<evidence type="ECO:0000256" key="1">
    <source>
        <dbReference type="ARBA" id="ARBA00043967"/>
    </source>
</evidence>
<accession>A0A4Q9VTN8</accession>
<dbReference type="Pfam" id="PF01458">
    <property type="entry name" value="SUFBD_core"/>
    <property type="match status" value="1"/>
</dbReference>
<evidence type="ECO:0000313" key="5">
    <source>
        <dbReference type="Proteomes" id="UP000292781"/>
    </source>
</evidence>
<organism evidence="4 5">
    <name type="scientific">Siculibacillus lacustris</name>
    <dbReference type="NCBI Taxonomy" id="1549641"/>
    <lineage>
        <taxon>Bacteria</taxon>
        <taxon>Pseudomonadati</taxon>
        <taxon>Pseudomonadota</taxon>
        <taxon>Alphaproteobacteria</taxon>
        <taxon>Hyphomicrobiales</taxon>
        <taxon>Ancalomicrobiaceae</taxon>
        <taxon>Siculibacillus</taxon>
    </lineage>
</organism>
<comment type="caution">
    <text evidence="4">The sequence shown here is derived from an EMBL/GenBank/DDBJ whole genome shotgun (WGS) entry which is preliminary data.</text>
</comment>
<dbReference type="InterPro" id="IPR045595">
    <property type="entry name" value="SufBD_N"/>
</dbReference>
<dbReference type="Pfam" id="PF19295">
    <property type="entry name" value="SufBD_N"/>
    <property type="match status" value="1"/>
</dbReference>
<dbReference type="EMBL" id="SJFN01000011">
    <property type="protein sequence ID" value="TBW38460.1"/>
    <property type="molecule type" value="Genomic_DNA"/>
</dbReference>
<dbReference type="OrthoDB" id="9768262at2"/>
<keyword evidence="5" id="KW-1185">Reference proteome</keyword>
<gene>
    <name evidence="4" type="primary">sufD</name>
    <name evidence="4" type="ORF">EYW49_09335</name>
</gene>